<sequence>MAPKQPTTADLDAIDKLATDLETEAASLAALAAGSEAGGAADARATATGKTAMTAYRADVAKALGSTVPLFYAQAKVLRDWTAGTRAIQSKAAKDIKANGDALGEVQLPKDKPQGPSKIAGGAVRADGTVEL</sequence>
<protein>
    <submittedName>
        <fullName evidence="2">Uncharacterized protein</fullName>
    </submittedName>
</protein>
<dbReference type="RefSeq" id="WP_068572612.1">
    <property type="nucleotide sequence ID" value="NZ_LSRF01000056.1"/>
</dbReference>
<dbReference type="Proteomes" id="UP000070258">
    <property type="component" value="Unassembled WGS sequence"/>
</dbReference>
<proteinExistence type="predicted"/>
<evidence type="ECO:0000313" key="3">
    <source>
        <dbReference type="Proteomes" id="UP000070258"/>
    </source>
</evidence>
<reference evidence="3" key="1">
    <citation type="submission" date="2016-02" db="EMBL/GenBank/DDBJ databases">
        <authorList>
            <person name="Wen L."/>
            <person name="He K."/>
            <person name="Yang H."/>
        </authorList>
    </citation>
    <scope>NUCLEOTIDE SEQUENCE [LARGE SCALE GENOMIC DNA]</scope>
    <source>
        <strain evidence="3">JCM 15929</strain>
    </source>
</reference>
<dbReference type="AlphaFoldDB" id="A0A138A8F8"/>
<organism evidence="2 3">
    <name type="scientific">Tsukamurella pseudospumae</name>
    <dbReference type="NCBI Taxonomy" id="239498"/>
    <lineage>
        <taxon>Bacteria</taxon>
        <taxon>Bacillati</taxon>
        <taxon>Actinomycetota</taxon>
        <taxon>Actinomycetes</taxon>
        <taxon>Mycobacteriales</taxon>
        <taxon>Tsukamurellaceae</taxon>
        <taxon>Tsukamurella</taxon>
    </lineage>
</organism>
<evidence type="ECO:0000313" key="2">
    <source>
        <dbReference type="EMBL" id="KXP06736.1"/>
    </source>
</evidence>
<gene>
    <name evidence="2" type="ORF">AXK60_11775</name>
</gene>
<evidence type="ECO:0000256" key="1">
    <source>
        <dbReference type="SAM" id="MobiDB-lite"/>
    </source>
</evidence>
<dbReference type="STRING" id="239498.AXK60_11775"/>
<accession>A0A138A8F8</accession>
<feature type="region of interest" description="Disordered" evidence="1">
    <location>
        <begin position="104"/>
        <end position="132"/>
    </location>
</feature>
<comment type="caution">
    <text evidence="2">The sequence shown here is derived from an EMBL/GenBank/DDBJ whole genome shotgun (WGS) entry which is preliminary data.</text>
</comment>
<name>A0A138A8F8_9ACTN</name>
<dbReference type="EMBL" id="LSRF01000056">
    <property type="protein sequence ID" value="KXP06736.1"/>
    <property type="molecule type" value="Genomic_DNA"/>
</dbReference>